<proteinExistence type="predicted"/>
<dbReference type="KEGG" id="egl:EGR_08576"/>
<accession>W6U607</accession>
<dbReference type="OrthoDB" id="10249562at2759"/>
<sequence>MEKVSGLLAWPQKAGPPSKGQIVRPSLTLSGVDFGLHTKSRRLRHAACAVIVAPATDTPSAGEVAVQLRFALFVARVRLIIAEAGAPKEEKCQ</sequence>
<keyword evidence="3" id="KW-1185">Reference proteome</keyword>
<comment type="caution">
    <text evidence="2">The sequence shown here is derived from an EMBL/GenBank/DDBJ whole genome shotgun (WGS) entry which is preliminary data.</text>
</comment>
<evidence type="ECO:0000256" key="1">
    <source>
        <dbReference type="SAM" id="MobiDB-lite"/>
    </source>
</evidence>
<feature type="region of interest" description="Disordered" evidence="1">
    <location>
        <begin position="1"/>
        <end position="21"/>
    </location>
</feature>
<dbReference type="CTD" id="36344291"/>
<evidence type="ECO:0000313" key="2">
    <source>
        <dbReference type="EMBL" id="EUB56550.1"/>
    </source>
</evidence>
<dbReference type="EMBL" id="APAU02000111">
    <property type="protein sequence ID" value="EUB56550.1"/>
    <property type="molecule type" value="Genomic_DNA"/>
</dbReference>
<dbReference type="Proteomes" id="UP000019149">
    <property type="component" value="Unassembled WGS sequence"/>
</dbReference>
<dbReference type="RefSeq" id="XP_024347746.1">
    <property type="nucleotide sequence ID" value="XM_024497825.1"/>
</dbReference>
<evidence type="ECO:0000313" key="3">
    <source>
        <dbReference type="Proteomes" id="UP000019149"/>
    </source>
</evidence>
<reference evidence="2 3" key="1">
    <citation type="journal article" date="2013" name="Nat. Genet.">
        <title>The genome of the hydatid tapeworm Echinococcus granulosus.</title>
        <authorList>
            <person name="Zheng H."/>
            <person name="Zhang W."/>
            <person name="Zhang L."/>
            <person name="Zhang Z."/>
            <person name="Li J."/>
            <person name="Lu G."/>
            <person name="Zhu Y."/>
            <person name="Wang Y."/>
            <person name="Huang Y."/>
            <person name="Liu J."/>
            <person name="Kang H."/>
            <person name="Chen J."/>
            <person name="Wang L."/>
            <person name="Chen A."/>
            <person name="Yu S."/>
            <person name="Gao Z."/>
            <person name="Jin L."/>
            <person name="Gu W."/>
            <person name="Wang Z."/>
            <person name="Zhao L."/>
            <person name="Shi B."/>
            <person name="Wen H."/>
            <person name="Lin R."/>
            <person name="Jones M.K."/>
            <person name="Brejova B."/>
            <person name="Vinar T."/>
            <person name="Zhao G."/>
            <person name="McManus D.P."/>
            <person name="Chen Z."/>
            <person name="Zhou Y."/>
            <person name="Wang S."/>
        </authorList>
    </citation>
    <scope>NUCLEOTIDE SEQUENCE [LARGE SCALE GENOMIC DNA]</scope>
</reference>
<dbReference type="AlphaFoldDB" id="W6U607"/>
<gene>
    <name evidence="2" type="ORF">EGR_08576</name>
</gene>
<dbReference type="STRING" id="6210.W6U607"/>
<name>W6U607_ECHGR</name>
<organism evidence="2 3">
    <name type="scientific">Echinococcus granulosus</name>
    <name type="common">Hydatid tapeworm</name>
    <dbReference type="NCBI Taxonomy" id="6210"/>
    <lineage>
        <taxon>Eukaryota</taxon>
        <taxon>Metazoa</taxon>
        <taxon>Spiralia</taxon>
        <taxon>Lophotrochozoa</taxon>
        <taxon>Platyhelminthes</taxon>
        <taxon>Cestoda</taxon>
        <taxon>Eucestoda</taxon>
        <taxon>Cyclophyllidea</taxon>
        <taxon>Taeniidae</taxon>
        <taxon>Echinococcus</taxon>
        <taxon>Echinococcus granulosus group</taxon>
    </lineage>
</organism>
<protein>
    <submittedName>
        <fullName evidence="2">Uncharacterized protein</fullName>
    </submittedName>
</protein>
<dbReference type="GeneID" id="36344291"/>